<evidence type="ECO:0000256" key="1">
    <source>
        <dbReference type="ARBA" id="ARBA00022491"/>
    </source>
</evidence>
<dbReference type="Proteomes" id="UP001058682">
    <property type="component" value="Chromosome"/>
</dbReference>
<gene>
    <name evidence="7" type="ORF">E4N74_00495</name>
</gene>
<protein>
    <submittedName>
        <fullName evidence="7">N-acetyltransferase</fullName>
    </submittedName>
</protein>
<keyword evidence="3" id="KW-0808">Transferase</keyword>
<keyword evidence="4" id="KW-0012">Acyltransferase</keyword>
<sequence length="170" mass="19585">MISSYRLVSIKEIQQKSILRKFDCDIEVLNEFLSQYAIKNDELGIGRTFVALNHNNFVSGYFTLATAQVAYQKIPDEYRDKLPKYPIPALRIARLAVDKELQGKGVGGWLLSQVFIKTIQVAEITGLYLIIVDAKETSKSFYEHYGFQKFMDEELSYFIVIDTIRKAIQK</sequence>
<name>A0AAE9SKF8_9SPIR</name>
<evidence type="ECO:0000313" key="8">
    <source>
        <dbReference type="Proteomes" id="UP001058682"/>
    </source>
</evidence>
<dbReference type="AlphaFoldDB" id="A0AAE9SKF8"/>
<evidence type="ECO:0000256" key="4">
    <source>
        <dbReference type="ARBA" id="ARBA00023315"/>
    </source>
</evidence>
<proteinExistence type="predicted"/>
<accession>A0AAE9SKF8</accession>
<dbReference type="Gene3D" id="3.40.630.30">
    <property type="match status" value="1"/>
</dbReference>
<keyword evidence="2" id="KW-1277">Toxin-antitoxin system</keyword>
<dbReference type="RefSeq" id="WP_253688725.1">
    <property type="nucleotide sequence ID" value="NZ_CP038803.1"/>
</dbReference>
<comment type="catalytic activity">
    <reaction evidence="5">
        <text>glycyl-tRNA(Gly) + acetyl-CoA = N-acetylglycyl-tRNA(Gly) + CoA + H(+)</text>
        <dbReference type="Rhea" id="RHEA:81867"/>
        <dbReference type="Rhea" id="RHEA-COMP:9683"/>
        <dbReference type="Rhea" id="RHEA-COMP:19766"/>
        <dbReference type="ChEBI" id="CHEBI:15378"/>
        <dbReference type="ChEBI" id="CHEBI:57287"/>
        <dbReference type="ChEBI" id="CHEBI:57288"/>
        <dbReference type="ChEBI" id="CHEBI:78522"/>
        <dbReference type="ChEBI" id="CHEBI:232036"/>
    </reaction>
</comment>
<evidence type="ECO:0000256" key="2">
    <source>
        <dbReference type="ARBA" id="ARBA00022649"/>
    </source>
</evidence>
<dbReference type="SUPFAM" id="SSF55729">
    <property type="entry name" value="Acyl-CoA N-acyltransferases (Nat)"/>
    <property type="match status" value="1"/>
</dbReference>
<evidence type="ECO:0000256" key="5">
    <source>
        <dbReference type="ARBA" id="ARBA00049880"/>
    </source>
</evidence>
<organism evidence="7 8">
    <name type="scientific">Treponema putidum</name>
    <dbReference type="NCBI Taxonomy" id="221027"/>
    <lineage>
        <taxon>Bacteria</taxon>
        <taxon>Pseudomonadati</taxon>
        <taxon>Spirochaetota</taxon>
        <taxon>Spirochaetia</taxon>
        <taxon>Spirochaetales</taxon>
        <taxon>Treponemataceae</taxon>
        <taxon>Treponema</taxon>
    </lineage>
</organism>
<dbReference type="PANTHER" id="PTHR36449">
    <property type="entry name" value="ACETYLTRANSFERASE-RELATED"/>
    <property type="match status" value="1"/>
</dbReference>
<reference evidence="7" key="1">
    <citation type="submission" date="2019-04" db="EMBL/GenBank/DDBJ databases">
        <title>Whole genome sequencing of oral phylogroup 2 treponemes.</title>
        <authorList>
            <person name="Chan Y."/>
            <person name="Zeng H.H."/>
            <person name="Yu X.L."/>
            <person name="Leung W.K."/>
            <person name="Watt R.M."/>
        </authorList>
    </citation>
    <scope>NUCLEOTIDE SEQUENCE</scope>
    <source>
        <strain evidence="7">OMZ 835</strain>
    </source>
</reference>
<dbReference type="Pfam" id="PF13508">
    <property type="entry name" value="Acetyltransf_7"/>
    <property type="match status" value="1"/>
</dbReference>
<keyword evidence="1" id="KW-0678">Repressor</keyword>
<evidence type="ECO:0000259" key="6">
    <source>
        <dbReference type="Pfam" id="PF13508"/>
    </source>
</evidence>
<feature type="domain" description="N-acetyltransferase" evidence="6">
    <location>
        <begin position="47"/>
        <end position="149"/>
    </location>
</feature>
<dbReference type="InterPro" id="IPR016181">
    <property type="entry name" value="Acyl_CoA_acyltransferase"/>
</dbReference>
<dbReference type="PANTHER" id="PTHR36449:SF1">
    <property type="entry name" value="ACETYLTRANSFERASE"/>
    <property type="match status" value="1"/>
</dbReference>
<evidence type="ECO:0000313" key="7">
    <source>
        <dbReference type="EMBL" id="UTY32659.1"/>
    </source>
</evidence>
<evidence type="ECO:0000256" key="3">
    <source>
        <dbReference type="ARBA" id="ARBA00022679"/>
    </source>
</evidence>
<dbReference type="InterPro" id="IPR000182">
    <property type="entry name" value="GNAT_dom"/>
</dbReference>
<dbReference type="GO" id="GO:0016747">
    <property type="term" value="F:acyltransferase activity, transferring groups other than amino-acyl groups"/>
    <property type="evidence" value="ECO:0007669"/>
    <property type="project" value="InterPro"/>
</dbReference>
<dbReference type="EMBL" id="CP038804">
    <property type="protein sequence ID" value="UTY32659.1"/>
    <property type="molecule type" value="Genomic_DNA"/>
</dbReference>